<dbReference type="PANTHER" id="PTHR21450:SF59">
    <property type="entry name" value="PROTEIN, PUTATIVE_ 48652-45869-RELATED"/>
    <property type="match status" value="1"/>
</dbReference>
<feature type="compositionally biased region" description="Acidic residues" evidence="2">
    <location>
        <begin position="129"/>
        <end position="140"/>
    </location>
</feature>
<dbReference type="Pfam" id="PF04782">
    <property type="entry name" value="DUF632"/>
    <property type="match status" value="1"/>
</dbReference>
<dbReference type="InterPro" id="IPR006868">
    <property type="entry name" value="DUF630"/>
</dbReference>
<evidence type="ECO:0000256" key="2">
    <source>
        <dbReference type="SAM" id="MobiDB-lite"/>
    </source>
</evidence>
<accession>A0AAN7KF10</accession>
<feature type="region of interest" description="Disordered" evidence="2">
    <location>
        <begin position="59"/>
        <end position="171"/>
    </location>
</feature>
<proteinExistence type="predicted"/>
<evidence type="ECO:0000256" key="1">
    <source>
        <dbReference type="SAM" id="Coils"/>
    </source>
</evidence>
<dbReference type="EMBL" id="JAXQNO010000023">
    <property type="protein sequence ID" value="KAK4765791.1"/>
    <property type="molecule type" value="Genomic_DNA"/>
</dbReference>
<name>A0AAN7KF10_TRANT</name>
<gene>
    <name evidence="5" type="ORF">SAY86_026881</name>
</gene>
<protein>
    <recommendedName>
        <fullName evidence="7">DUF632 domain-containing protein</fullName>
    </recommendedName>
</protein>
<reference evidence="5 6" key="1">
    <citation type="journal article" date="2023" name="Hortic Res">
        <title>Pangenome of water caltrop reveals structural variations and asymmetric subgenome divergence after allopolyploidization.</title>
        <authorList>
            <person name="Zhang X."/>
            <person name="Chen Y."/>
            <person name="Wang L."/>
            <person name="Yuan Y."/>
            <person name="Fang M."/>
            <person name="Shi L."/>
            <person name="Lu R."/>
            <person name="Comes H.P."/>
            <person name="Ma Y."/>
            <person name="Chen Y."/>
            <person name="Huang G."/>
            <person name="Zhou Y."/>
            <person name="Zheng Z."/>
            <person name="Qiu Y."/>
        </authorList>
    </citation>
    <scope>NUCLEOTIDE SEQUENCE [LARGE SCALE GENOMIC DNA]</scope>
    <source>
        <strain evidence="5">F231</strain>
    </source>
</reference>
<feature type="compositionally biased region" description="Low complexity" evidence="2">
    <location>
        <begin position="141"/>
        <end position="160"/>
    </location>
</feature>
<evidence type="ECO:0008006" key="7">
    <source>
        <dbReference type="Google" id="ProtNLM"/>
    </source>
</evidence>
<dbReference type="Proteomes" id="UP001346149">
    <property type="component" value="Unassembled WGS sequence"/>
</dbReference>
<feature type="compositionally biased region" description="Pro residues" evidence="2">
    <location>
        <begin position="87"/>
        <end position="96"/>
    </location>
</feature>
<organism evidence="5 6">
    <name type="scientific">Trapa natans</name>
    <name type="common">Water chestnut</name>
    <dbReference type="NCBI Taxonomy" id="22666"/>
    <lineage>
        <taxon>Eukaryota</taxon>
        <taxon>Viridiplantae</taxon>
        <taxon>Streptophyta</taxon>
        <taxon>Embryophyta</taxon>
        <taxon>Tracheophyta</taxon>
        <taxon>Spermatophyta</taxon>
        <taxon>Magnoliopsida</taxon>
        <taxon>eudicotyledons</taxon>
        <taxon>Gunneridae</taxon>
        <taxon>Pentapetalae</taxon>
        <taxon>rosids</taxon>
        <taxon>malvids</taxon>
        <taxon>Myrtales</taxon>
        <taxon>Lythraceae</taxon>
        <taxon>Trapa</taxon>
    </lineage>
</organism>
<dbReference type="InterPro" id="IPR006867">
    <property type="entry name" value="DUF632"/>
</dbReference>
<keyword evidence="1" id="KW-0175">Coiled coil</keyword>
<dbReference type="PANTHER" id="PTHR21450">
    <property type="entry name" value="PROTEIN ALTERED PHOSPHATE STARVATION RESPONSE 1"/>
    <property type="match status" value="1"/>
</dbReference>
<dbReference type="Pfam" id="PF04783">
    <property type="entry name" value="DUF630"/>
    <property type="match status" value="1"/>
</dbReference>
<evidence type="ECO:0000259" key="4">
    <source>
        <dbReference type="Pfam" id="PF04783"/>
    </source>
</evidence>
<sequence>MGCTQSKIEDKESVIRCKERKHFMKEAVAFRNAFAAAHSAYTVAVKNIGAALSDYSQGEVQNPHHVSPSLSAPVATAAAQGPYEAVRPPPPLPPLTPLDSPLRSPLHRAASAPVMKIPKEETRPVEPTIQEDDEEDDVEGEPSGSLRQRSSSRIRTQQHSAKSRTPFTPSNQYCDYIFQTEENMAGSSLGEEVEEKIYDEASPKVEGRADMSPSPPVEKLGEAPLPRTAAVAPPAVAGKFLNRGKMGAEGKRAPRNVNLAQLFVEIDDHFLKASEGAHEVSKMLEATRLHYHSNFADNRGHIDHSARVMQVITWNRSFRGLENAVDVKDNFDSEENETHATVLDKLLAWEKKLYDEVKGGEHLKIEYQKKVASLNRQKKRSPSSESLERIKAAVSHLHTRYIVDMQSMDSTVSEINRLRDEQLYPKLVQLVDGMARMWEIMEDRHHAQLKIALELKYLDTSQSLRETSEQHYNRTIQLFNIVGEWHLQFSLLVDNQRKYIKALNNWLRLNLIPIESSLKEKVSSPPPAQSPPIQKLLLEWQDSLEKLPNEPAQTAIYNFRAIIDTLMNFQQDEMKQRMRCDETRKELTRKEQSFEDWRRKLMERRTTTDEGEAVDERHMSALAERELAVEMLRKRLEEEQEDYERACLQVREKSLASFRNRMPELFTTMARFAADCSNMYNNLSQLGPKVAVNGEKPLME</sequence>
<dbReference type="AlphaFoldDB" id="A0AAN7KF10"/>
<feature type="domain" description="DUF630" evidence="4">
    <location>
        <begin position="1"/>
        <end position="59"/>
    </location>
</feature>
<keyword evidence="6" id="KW-1185">Reference proteome</keyword>
<feature type="coiled-coil region" evidence="1">
    <location>
        <begin position="580"/>
        <end position="653"/>
    </location>
</feature>
<evidence type="ECO:0000313" key="6">
    <source>
        <dbReference type="Proteomes" id="UP001346149"/>
    </source>
</evidence>
<feature type="domain" description="DUF632" evidence="3">
    <location>
        <begin position="259"/>
        <end position="563"/>
    </location>
</feature>
<evidence type="ECO:0000259" key="3">
    <source>
        <dbReference type="Pfam" id="PF04782"/>
    </source>
</evidence>
<evidence type="ECO:0000313" key="5">
    <source>
        <dbReference type="EMBL" id="KAK4765791.1"/>
    </source>
</evidence>
<comment type="caution">
    <text evidence="5">The sequence shown here is derived from an EMBL/GenBank/DDBJ whole genome shotgun (WGS) entry which is preliminary data.</text>
</comment>